<dbReference type="RefSeq" id="XP_018712378.1">
    <property type="nucleotide sequence ID" value="XM_018857119.1"/>
</dbReference>
<protein>
    <recommendedName>
        <fullName evidence="9">Selenoprotein O</fullName>
    </recommendedName>
</protein>
<dbReference type="InterPro" id="IPR003846">
    <property type="entry name" value="SelO"/>
</dbReference>
<dbReference type="GO" id="GO:0070733">
    <property type="term" value="F:AMPylase activity"/>
    <property type="evidence" value="ECO:0007669"/>
    <property type="project" value="EnsemblFungi"/>
</dbReference>
<dbReference type="STRING" id="869754.A0A1A0HDA9"/>
<dbReference type="GO" id="GO:0045454">
    <property type="term" value="P:cell redox homeostasis"/>
    <property type="evidence" value="ECO:0007669"/>
    <property type="project" value="EnsemblFungi"/>
</dbReference>
<evidence type="ECO:0000256" key="3">
    <source>
        <dbReference type="ARBA" id="ARBA00022679"/>
    </source>
</evidence>
<dbReference type="PANTHER" id="PTHR32057">
    <property type="entry name" value="PROTEIN ADENYLYLTRANSFERASE SELO, MITOCHONDRIAL"/>
    <property type="match status" value="1"/>
</dbReference>
<keyword evidence="3" id="KW-0808">Transferase</keyword>
<dbReference type="EMBL" id="LXTC01000002">
    <property type="protein sequence ID" value="OBA21882.1"/>
    <property type="molecule type" value="Genomic_DNA"/>
</dbReference>
<evidence type="ECO:0000256" key="7">
    <source>
        <dbReference type="ARBA" id="ARBA00022840"/>
    </source>
</evidence>
<evidence type="ECO:0000313" key="10">
    <source>
        <dbReference type="EMBL" id="OBA21882.1"/>
    </source>
</evidence>
<comment type="similarity">
    <text evidence="2">Belongs to the SELO family.</text>
</comment>
<sequence length="615" mass="68585">MTTLRDLPKLCSYVGAVAADDQIRTPEAAAENGGKAGRTPRILQDGAFSWSLPEPRKRYVYMASSPQALADLGLAALEPQNPEFRQIVSGEIYGGNFRELGLPVPYAQAYAGWQFGQFAGQLGDGRVHNLFEVPKPQPAGAARATAVNRGTYEVQLKGLGKTPYSRFADGKAVVRSSIREYIISEHLHAVGIPSTRALALTYLPETYAQRHGAEKCAVVARFAELWVRLGLFDLHRWRHDVQGVRRLSQYVIDELFTVPGGARFPCFSALLAHKPDFFAAAGSVGSLTDFDRMYYETVVRNATTTAMWQAYGFLNGVLNTDNTSVLGLLMDFGPFAIMDRLDRKFTPNSEDHMLRYSYANTPTAIWWNLTRLGEDMAHLLGAGEHMINDDALMRGAYSKDDEERIVKRATKIIEVGADIYQYAFTKKYVEVLFLRLGLRPLLVSLADPDALNDALLVPLLDVLEKVQCDYNKFFLTLQDAGVADAGFDADALARSLLLDSPAELSAHDAENLVADIKAWLAKYREYALEHGLDRAVSLRFNPQFLPRSWILSEVIQKTEESDGQDLAYLHKLQKMAFNPYDPSKWGPELKDVEARWMVQGDVDEDKTMLQCSCSS</sequence>
<gene>
    <name evidence="10" type="ORF">METBIDRAFT_39257</name>
</gene>
<evidence type="ECO:0000256" key="1">
    <source>
        <dbReference type="ARBA" id="ARBA00001946"/>
    </source>
</evidence>
<evidence type="ECO:0000256" key="9">
    <source>
        <dbReference type="ARBA" id="ARBA00031547"/>
    </source>
</evidence>
<reference evidence="10 11" key="1">
    <citation type="submission" date="2016-05" db="EMBL/GenBank/DDBJ databases">
        <title>Comparative genomics of biotechnologically important yeasts.</title>
        <authorList>
            <consortium name="DOE Joint Genome Institute"/>
            <person name="Riley R."/>
            <person name="Haridas S."/>
            <person name="Wolfe K.H."/>
            <person name="Lopes M.R."/>
            <person name="Hittinger C.T."/>
            <person name="Goker M."/>
            <person name="Salamov A."/>
            <person name="Wisecaver J."/>
            <person name="Long T.M."/>
            <person name="Aerts A.L."/>
            <person name="Barry K."/>
            <person name="Choi C."/>
            <person name="Clum A."/>
            <person name="Coughlan A.Y."/>
            <person name="Deshpande S."/>
            <person name="Douglass A.P."/>
            <person name="Hanson S.J."/>
            <person name="Klenk H.-P."/>
            <person name="LaButti K."/>
            <person name="Lapidus A."/>
            <person name="Lindquist E."/>
            <person name="Lipzen A."/>
            <person name="Meier-kolthoff J.P."/>
            <person name="Ohm R.A."/>
            <person name="Otillar R.P."/>
            <person name="Pangilinan J."/>
            <person name="Peng Y."/>
            <person name="Rokas A."/>
            <person name="Rosa C.A."/>
            <person name="Scheuner C."/>
            <person name="Sibirny A.A."/>
            <person name="Slot J.C."/>
            <person name="Stielow J.B."/>
            <person name="Sun H."/>
            <person name="Kurtzman C.P."/>
            <person name="Blackwell M."/>
            <person name="Grigoriev I.V."/>
            <person name="Jeffries T.W."/>
        </authorList>
    </citation>
    <scope>NUCLEOTIDE SEQUENCE [LARGE SCALE GENOMIC DNA]</scope>
    <source>
        <strain evidence="10 11">NRRL YB-4993</strain>
    </source>
</reference>
<proteinExistence type="inferred from homology"/>
<keyword evidence="7" id="KW-0067">ATP-binding</keyword>
<evidence type="ECO:0000256" key="5">
    <source>
        <dbReference type="ARBA" id="ARBA00022723"/>
    </source>
</evidence>
<evidence type="ECO:0000256" key="2">
    <source>
        <dbReference type="ARBA" id="ARBA00009747"/>
    </source>
</evidence>
<accession>A0A1A0HDA9</accession>
<keyword evidence="11" id="KW-1185">Reference proteome</keyword>
<comment type="cofactor">
    <cofactor evidence="1">
        <name>Mg(2+)</name>
        <dbReference type="ChEBI" id="CHEBI:18420"/>
    </cofactor>
</comment>
<dbReference type="PANTHER" id="PTHR32057:SF14">
    <property type="entry name" value="PROTEIN ADENYLYLTRANSFERASE SELO, MITOCHONDRIAL"/>
    <property type="match status" value="1"/>
</dbReference>
<dbReference type="AlphaFoldDB" id="A0A1A0HDA9"/>
<evidence type="ECO:0000256" key="6">
    <source>
        <dbReference type="ARBA" id="ARBA00022741"/>
    </source>
</evidence>
<keyword evidence="8" id="KW-0460">Magnesium</keyword>
<dbReference type="Pfam" id="PF02696">
    <property type="entry name" value="SelO"/>
    <property type="match status" value="1"/>
</dbReference>
<dbReference type="GeneID" id="30030095"/>
<keyword evidence="4" id="KW-0548">Nucleotidyltransferase</keyword>
<dbReference type="GO" id="GO:0005739">
    <property type="term" value="C:mitochondrion"/>
    <property type="evidence" value="ECO:0007669"/>
    <property type="project" value="EnsemblFungi"/>
</dbReference>
<evidence type="ECO:0000313" key="11">
    <source>
        <dbReference type="Proteomes" id="UP000092555"/>
    </source>
</evidence>
<dbReference type="GO" id="GO:0005524">
    <property type="term" value="F:ATP binding"/>
    <property type="evidence" value="ECO:0007669"/>
    <property type="project" value="UniProtKB-KW"/>
</dbReference>
<name>A0A1A0HDA9_9ASCO</name>
<dbReference type="Proteomes" id="UP000092555">
    <property type="component" value="Unassembled WGS sequence"/>
</dbReference>
<evidence type="ECO:0000256" key="4">
    <source>
        <dbReference type="ARBA" id="ARBA00022695"/>
    </source>
</evidence>
<keyword evidence="6" id="KW-0547">Nucleotide-binding</keyword>
<evidence type="ECO:0000256" key="8">
    <source>
        <dbReference type="ARBA" id="ARBA00022842"/>
    </source>
</evidence>
<dbReference type="GO" id="GO:0046872">
    <property type="term" value="F:metal ion binding"/>
    <property type="evidence" value="ECO:0007669"/>
    <property type="project" value="UniProtKB-KW"/>
</dbReference>
<comment type="caution">
    <text evidence="10">The sequence shown here is derived from an EMBL/GenBank/DDBJ whole genome shotgun (WGS) entry which is preliminary data.</text>
</comment>
<dbReference type="OrthoDB" id="10254721at2759"/>
<keyword evidence="5" id="KW-0479">Metal-binding</keyword>
<organism evidence="10 11">
    <name type="scientific">Metschnikowia bicuspidata var. bicuspidata NRRL YB-4993</name>
    <dbReference type="NCBI Taxonomy" id="869754"/>
    <lineage>
        <taxon>Eukaryota</taxon>
        <taxon>Fungi</taxon>
        <taxon>Dikarya</taxon>
        <taxon>Ascomycota</taxon>
        <taxon>Saccharomycotina</taxon>
        <taxon>Pichiomycetes</taxon>
        <taxon>Metschnikowiaceae</taxon>
        <taxon>Metschnikowia</taxon>
    </lineage>
</organism>